<keyword evidence="2" id="KW-1185">Reference proteome</keyword>
<name>A0A375I1P0_9ACTN</name>
<dbReference type="Proteomes" id="UP000265962">
    <property type="component" value="Unassembled WGS sequence"/>
</dbReference>
<evidence type="ECO:0000313" key="2">
    <source>
        <dbReference type="Proteomes" id="UP000265962"/>
    </source>
</evidence>
<reference evidence="2" key="1">
    <citation type="submission" date="2018-02" db="EMBL/GenBank/DDBJ databases">
        <authorList>
            <person name="Hornung B."/>
        </authorList>
    </citation>
    <scope>NUCLEOTIDE SEQUENCE [LARGE SCALE GENOMIC DNA]</scope>
</reference>
<gene>
    <name evidence="1" type="ORF">PROPJV5_0132</name>
</gene>
<proteinExistence type="predicted"/>
<dbReference type="AlphaFoldDB" id="A0A375I1P0"/>
<organism evidence="1 2">
    <name type="scientific">Propionibacterium ruminifibrarum</name>
    <dbReference type="NCBI Taxonomy" id="1962131"/>
    <lineage>
        <taxon>Bacteria</taxon>
        <taxon>Bacillati</taxon>
        <taxon>Actinomycetota</taxon>
        <taxon>Actinomycetes</taxon>
        <taxon>Propionibacteriales</taxon>
        <taxon>Propionibacteriaceae</taxon>
        <taxon>Propionibacterium</taxon>
    </lineage>
</organism>
<accession>A0A375I1P0</accession>
<dbReference type="EMBL" id="OMOH01000001">
    <property type="protein sequence ID" value="SPF67122.1"/>
    <property type="molecule type" value="Genomic_DNA"/>
</dbReference>
<sequence length="61" mass="6481">MAVAITLGGPVRAGPAVLRAGNSVRVRGQQGIDHVLEKAAHQIRGRFGKGFTEQAARADMW</sequence>
<protein>
    <submittedName>
        <fullName evidence="1">Uncharacterized protein</fullName>
    </submittedName>
</protein>
<evidence type="ECO:0000313" key="1">
    <source>
        <dbReference type="EMBL" id="SPF67122.1"/>
    </source>
</evidence>